<dbReference type="GO" id="GO:0015562">
    <property type="term" value="F:efflux transmembrane transporter activity"/>
    <property type="evidence" value="ECO:0007669"/>
    <property type="project" value="InterPro"/>
</dbReference>
<keyword evidence="4" id="KW-0472">Membrane</keyword>
<comment type="subcellular location">
    <subcellularLocation>
        <location evidence="1">Cell outer membrane</location>
    </subcellularLocation>
</comment>
<gene>
    <name evidence="6" type="ORF">DWB85_07515</name>
</gene>
<keyword evidence="5" id="KW-0998">Cell outer membrane</keyword>
<evidence type="ECO:0000256" key="1">
    <source>
        <dbReference type="ARBA" id="ARBA00004442"/>
    </source>
</evidence>
<evidence type="ECO:0000313" key="7">
    <source>
        <dbReference type="Proteomes" id="UP000265509"/>
    </source>
</evidence>
<dbReference type="PANTHER" id="PTHR30026">
    <property type="entry name" value="OUTER MEMBRANE PROTEIN TOLC"/>
    <property type="match status" value="1"/>
</dbReference>
<dbReference type="SUPFAM" id="SSF56954">
    <property type="entry name" value="Outer membrane efflux proteins (OEP)"/>
    <property type="match status" value="1"/>
</dbReference>
<evidence type="ECO:0000256" key="2">
    <source>
        <dbReference type="ARBA" id="ARBA00022452"/>
    </source>
</evidence>
<dbReference type="InterPro" id="IPR051906">
    <property type="entry name" value="TolC-like"/>
</dbReference>
<keyword evidence="2" id="KW-1134">Transmembrane beta strand</keyword>
<sequence length="452" mass="50056">MKSATEAVVPLVPGPGLLARRLATLVLLCAGLAVASLARGLSLEQAIALAQDSDPWIAGSQQRQSALAAERIAAGALPDPMISAGFANLPTDSFDFDQEAMTQFKVGVSQLIPRGDSRQLRQQELSSLEAQHPLRRAERRARVATEVAVAWLEAWRARETIRLIEADRDLFEQLVDVARSNYASALGQTRQQDLIRAQLELTRLDDRLVQLDEAMAVALSQLSQWLQTASALTPVSATLPAIELADTDGLLGPSPPSEQDLARRLSRHPAVLSVDRELEARRTGIALAEQQYKPQWRVNASYGYRDDDPRGPERPDFFSLGVSIDMPLFNSTAQDNQRKSAVARTEAVRTERALLLRKLVAGLQSQLARLTRLEQRDALYRSRLLEEMRYQAEASLSAYTNDDGDFAEVVRAKIAELNARIDAQNIRVDRQITLARLNYFLTVADSSEERAQ</sequence>
<comment type="caution">
    <text evidence="6">The sequence shown here is derived from an EMBL/GenBank/DDBJ whole genome shotgun (WGS) entry which is preliminary data.</text>
</comment>
<evidence type="ECO:0000256" key="4">
    <source>
        <dbReference type="ARBA" id="ARBA00023136"/>
    </source>
</evidence>
<evidence type="ECO:0000313" key="6">
    <source>
        <dbReference type="EMBL" id="RLQ22459.1"/>
    </source>
</evidence>
<dbReference type="GO" id="GO:1990281">
    <property type="term" value="C:efflux pump complex"/>
    <property type="evidence" value="ECO:0007669"/>
    <property type="project" value="TreeGrafter"/>
</dbReference>
<dbReference type="PANTHER" id="PTHR30026:SF20">
    <property type="entry name" value="OUTER MEMBRANE PROTEIN TOLC"/>
    <property type="match status" value="1"/>
</dbReference>
<accession>A0A3L7E0K2</accession>
<reference evidence="6 7" key="1">
    <citation type="submission" date="2018-07" db="EMBL/GenBank/DDBJ databases">
        <title>Halioglobus sp. genome submission.</title>
        <authorList>
            <person name="Ye M.-Q."/>
            <person name="Du Z.-J."/>
        </authorList>
    </citation>
    <scope>NUCLEOTIDE SEQUENCE [LARGE SCALE GENOMIC DNA]</scope>
    <source>
        <strain evidence="6 7">U0301</strain>
    </source>
</reference>
<proteinExistence type="predicted"/>
<dbReference type="OrthoDB" id="5607838at2"/>
<protein>
    <submittedName>
        <fullName evidence="6">Transporter</fullName>
    </submittedName>
</protein>
<dbReference type="Proteomes" id="UP000265509">
    <property type="component" value="Unassembled WGS sequence"/>
</dbReference>
<evidence type="ECO:0000256" key="3">
    <source>
        <dbReference type="ARBA" id="ARBA00022692"/>
    </source>
</evidence>
<dbReference type="GO" id="GO:0015288">
    <property type="term" value="F:porin activity"/>
    <property type="evidence" value="ECO:0007669"/>
    <property type="project" value="TreeGrafter"/>
</dbReference>
<dbReference type="AlphaFoldDB" id="A0A3L7E0K2"/>
<name>A0A3L7E0K2_9GAMM</name>
<keyword evidence="3" id="KW-0812">Transmembrane</keyword>
<organism evidence="6 7">
    <name type="scientific">Seongchinamella sediminis</name>
    <dbReference type="NCBI Taxonomy" id="2283635"/>
    <lineage>
        <taxon>Bacteria</taxon>
        <taxon>Pseudomonadati</taxon>
        <taxon>Pseudomonadota</taxon>
        <taxon>Gammaproteobacteria</taxon>
        <taxon>Cellvibrionales</taxon>
        <taxon>Halieaceae</taxon>
        <taxon>Seongchinamella</taxon>
    </lineage>
</organism>
<dbReference type="EMBL" id="QRAN01000006">
    <property type="protein sequence ID" value="RLQ22459.1"/>
    <property type="molecule type" value="Genomic_DNA"/>
</dbReference>
<evidence type="ECO:0000256" key="5">
    <source>
        <dbReference type="ARBA" id="ARBA00023237"/>
    </source>
</evidence>
<keyword evidence="7" id="KW-1185">Reference proteome</keyword>
<dbReference type="GO" id="GO:0009279">
    <property type="term" value="C:cell outer membrane"/>
    <property type="evidence" value="ECO:0007669"/>
    <property type="project" value="UniProtKB-SubCell"/>
</dbReference>
<dbReference type="RefSeq" id="WP_117953600.1">
    <property type="nucleotide sequence ID" value="NZ_QRAN01000006.1"/>
</dbReference>
<dbReference type="Gene3D" id="1.20.1600.10">
    <property type="entry name" value="Outer membrane efflux proteins (OEP)"/>
    <property type="match status" value="1"/>
</dbReference>